<protein>
    <submittedName>
        <fullName evidence="1">Uncharacterized protein</fullName>
    </submittedName>
</protein>
<gene>
    <name evidence="1" type="ORF">KL86DES1_20531</name>
</gene>
<dbReference type="EMBL" id="FMJC01000002">
    <property type="protein sequence ID" value="SCM72320.1"/>
    <property type="molecule type" value="Genomic_DNA"/>
</dbReference>
<dbReference type="AlphaFoldDB" id="A0A212L454"/>
<name>A0A212L454_9BACT</name>
<sequence>MEYRRLARGNGVFAVAMAELIGATAGALSENQRLGPALLP</sequence>
<proteinExistence type="predicted"/>
<evidence type="ECO:0000313" key="1">
    <source>
        <dbReference type="EMBL" id="SCM72320.1"/>
    </source>
</evidence>
<accession>A0A212L454</accession>
<reference evidence="1" key="1">
    <citation type="submission" date="2016-08" db="EMBL/GenBank/DDBJ databases">
        <authorList>
            <person name="Seilhamer J.J."/>
        </authorList>
    </citation>
    <scope>NUCLEOTIDE SEQUENCE</scope>
    <source>
        <strain evidence="1">86-1</strain>
    </source>
</reference>
<organism evidence="1">
    <name type="scientific">uncultured Desulfovibrio sp</name>
    <dbReference type="NCBI Taxonomy" id="167968"/>
    <lineage>
        <taxon>Bacteria</taxon>
        <taxon>Pseudomonadati</taxon>
        <taxon>Thermodesulfobacteriota</taxon>
        <taxon>Desulfovibrionia</taxon>
        <taxon>Desulfovibrionales</taxon>
        <taxon>Desulfovibrionaceae</taxon>
        <taxon>Desulfovibrio</taxon>
        <taxon>environmental samples</taxon>
    </lineage>
</organism>